<dbReference type="PRINTS" id="PR00080">
    <property type="entry name" value="SDRFAMILY"/>
</dbReference>
<dbReference type="GO" id="GO:0005737">
    <property type="term" value="C:cytoplasm"/>
    <property type="evidence" value="ECO:0007669"/>
    <property type="project" value="TreeGrafter"/>
</dbReference>
<evidence type="ECO:0000313" key="4">
    <source>
        <dbReference type="Proteomes" id="UP000192596"/>
    </source>
</evidence>
<dbReference type="PANTHER" id="PTHR43544:SF36">
    <property type="entry name" value="CHAIN OXIDOREDUCTASE (CSGA), PUTATIVE (AFU_ORTHOLOGUE AFUA_4G00910)-RELATED"/>
    <property type="match status" value="1"/>
</dbReference>
<dbReference type="InterPro" id="IPR036291">
    <property type="entry name" value="NAD(P)-bd_dom_sf"/>
</dbReference>
<dbReference type="PRINTS" id="PR00081">
    <property type="entry name" value="GDHRDH"/>
</dbReference>
<protein>
    <submittedName>
        <fullName evidence="3">Uncharacterized protein</fullName>
    </submittedName>
</protein>
<dbReference type="GO" id="GO:0016491">
    <property type="term" value="F:oxidoreductase activity"/>
    <property type="evidence" value="ECO:0007669"/>
    <property type="project" value="TreeGrafter"/>
</dbReference>
<sequence length="204" mass="21744">MATYLITASVTDQLAVEAAVERVSEVLGSQGLDVLINNAGTNDTHPKGMRSVQADALMSVFELNVVGVQRITSAFLPLLERGKQKKVINISSRLASLSLAAHTTFAPTYAYKVSKAAMNTLTVQYALDLRASEFTVLAVSPGWLKTRLGGGDVAQLTTEQSAEAVLEIVRAAAIEDTGKLMNIRVPGFKFGGTVEAYPGGEMPW</sequence>
<organism evidence="3 4">
    <name type="scientific">Cryoendolithus antarcticus</name>
    <dbReference type="NCBI Taxonomy" id="1507870"/>
    <lineage>
        <taxon>Eukaryota</taxon>
        <taxon>Fungi</taxon>
        <taxon>Dikarya</taxon>
        <taxon>Ascomycota</taxon>
        <taxon>Pezizomycotina</taxon>
        <taxon>Dothideomycetes</taxon>
        <taxon>Dothideomycetidae</taxon>
        <taxon>Cladosporiales</taxon>
        <taxon>Cladosporiaceae</taxon>
        <taxon>Cryoendolithus</taxon>
    </lineage>
</organism>
<dbReference type="InterPro" id="IPR051468">
    <property type="entry name" value="Fungal_SecMetab_SDRs"/>
</dbReference>
<dbReference type="InterPro" id="IPR002347">
    <property type="entry name" value="SDR_fam"/>
</dbReference>
<accession>A0A1V8THT6</accession>
<gene>
    <name evidence="3" type="ORF">B0A48_04092</name>
</gene>
<dbReference type="SUPFAM" id="SSF51735">
    <property type="entry name" value="NAD(P)-binding Rossmann-fold domains"/>
    <property type="match status" value="1"/>
</dbReference>
<evidence type="ECO:0000313" key="3">
    <source>
        <dbReference type="EMBL" id="OQO10792.1"/>
    </source>
</evidence>
<comment type="similarity">
    <text evidence="1 2">Belongs to the short-chain dehydrogenases/reductases (SDR) family.</text>
</comment>
<keyword evidence="4" id="KW-1185">Reference proteome</keyword>
<evidence type="ECO:0000256" key="2">
    <source>
        <dbReference type="RuleBase" id="RU000363"/>
    </source>
</evidence>
<dbReference type="InParanoid" id="A0A1V8THT6"/>
<dbReference type="PANTHER" id="PTHR43544">
    <property type="entry name" value="SHORT-CHAIN DEHYDROGENASE/REDUCTASE"/>
    <property type="match status" value="1"/>
</dbReference>
<dbReference type="Proteomes" id="UP000192596">
    <property type="component" value="Unassembled WGS sequence"/>
</dbReference>
<dbReference type="OrthoDB" id="7289984at2759"/>
<dbReference type="Gene3D" id="3.40.50.720">
    <property type="entry name" value="NAD(P)-binding Rossmann-like Domain"/>
    <property type="match status" value="1"/>
</dbReference>
<reference evidence="4" key="1">
    <citation type="submission" date="2017-03" db="EMBL/GenBank/DDBJ databases">
        <title>Genomes of endolithic fungi from Antarctica.</title>
        <authorList>
            <person name="Coleine C."/>
            <person name="Masonjones S."/>
            <person name="Stajich J.E."/>
        </authorList>
    </citation>
    <scope>NUCLEOTIDE SEQUENCE [LARGE SCALE GENOMIC DNA]</scope>
    <source>
        <strain evidence="4">CCFEE 5527</strain>
    </source>
</reference>
<proteinExistence type="inferred from homology"/>
<comment type="caution">
    <text evidence="3">The sequence shown here is derived from an EMBL/GenBank/DDBJ whole genome shotgun (WGS) entry which is preliminary data.</text>
</comment>
<name>A0A1V8THT6_9PEZI</name>
<dbReference type="AlphaFoldDB" id="A0A1V8THT6"/>
<dbReference type="EMBL" id="NAJO01000008">
    <property type="protein sequence ID" value="OQO10792.1"/>
    <property type="molecule type" value="Genomic_DNA"/>
</dbReference>
<dbReference type="Pfam" id="PF00106">
    <property type="entry name" value="adh_short"/>
    <property type="match status" value="1"/>
</dbReference>
<evidence type="ECO:0000256" key="1">
    <source>
        <dbReference type="ARBA" id="ARBA00006484"/>
    </source>
</evidence>